<gene>
    <name evidence="1" type="ORF">ABNX05_18160</name>
</gene>
<evidence type="ECO:0008006" key="3">
    <source>
        <dbReference type="Google" id="ProtNLM"/>
    </source>
</evidence>
<reference evidence="1 2" key="1">
    <citation type="submission" date="2024-06" db="EMBL/GenBank/DDBJ databases">
        <title>Lysinibacillus zambalefons sp. nov., a Novel Firmicute Isolated from the Poon Bato Zambales Hyperalkaline Spring.</title>
        <authorList>
            <person name="Aja J.A."/>
            <person name="Lazaro J.E.H."/>
            <person name="Llorin L.D."/>
            <person name="Lim K.R."/>
            <person name="Teodosio J."/>
            <person name="Dalisay D.S."/>
        </authorList>
    </citation>
    <scope>NUCLEOTIDE SEQUENCE [LARGE SCALE GENOMIC DNA]</scope>
    <source>
        <strain evidence="1 2">M3</strain>
    </source>
</reference>
<accession>A0ABV1MVM0</accession>
<proteinExistence type="predicted"/>
<name>A0ABV1MVM0_9BACI</name>
<comment type="caution">
    <text evidence="1">The sequence shown here is derived from an EMBL/GenBank/DDBJ whole genome shotgun (WGS) entry which is preliminary data.</text>
</comment>
<organism evidence="1 2">
    <name type="scientific">Lysinibacillus zambalensis</name>
    <dbReference type="NCBI Taxonomy" id="3160866"/>
    <lineage>
        <taxon>Bacteria</taxon>
        <taxon>Bacillati</taxon>
        <taxon>Bacillota</taxon>
        <taxon>Bacilli</taxon>
        <taxon>Bacillales</taxon>
        <taxon>Bacillaceae</taxon>
        <taxon>Lysinibacillus</taxon>
    </lineage>
</organism>
<evidence type="ECO:0000313" key="1">
    <source>
        <dbReference type="EMBL" id="MEQ6356550.1"/>
    </source>
</evidence>
<sequence length="157" mass="17955">MPTFSNIKDLEKYVQGKVKDTIKSPQVLNVFRHAMVDSVYTEVNDYYDPHAYERSYDVGGLSDARNMVFTKHKLNGNTFASDFENLTSDSMDGYFISELIENGSDIQHTSSNSENGWFNPDEKWAEPRPFAKATAEKLDKTTYNKHLKNVLEQGINN</sequence>
<evidence type="ECO:0000313" key="2">
    <source>
        <dbReference type="Proteomes" id="UP001478862"/>
    </source>
</evidence>
<dbReference type="Proteomes" id="UP001478862">
    <property type="component" value="Unassembled WGS sequence"/>
</dbReference>
<protein>
    <recommendedName>
        <fullName evidence="3">HK97 gp10 family phage protein</fullName>
    </recommendedName>
</protein>
<keyword evidence="2" id="KW-1185">Reference proteome</keyword>
<dbReference type="EMBL" id="JBEGDG010000015">
    <property type="protein sequence ID" value="MEQ6356550.1"/>
    <property type="molecule type" value="Genomic_DNA"/>
</dbReference>